<gene>
    <name evidence="1" type="ORF">OHAE_5296</name>
</gene>
<accession>A0A2P9HF46</accession>
<proteinExistence type="predicted"/>
<evidence type="ECO:0000313" key="1">
    <source>
        <dbReference type="EMBL" id="SPL62689.1"/>
    </source>
</evidence>
<name>A0A2P9HF46_9HYPH</name>
<organism evidence="1 2">
    <name type="scientific">Ochrobactrum soli</name>
    <dbReference type="NCBI Taxonomy" id="2448455"/>
    <lineage>
        <taxon>Bacteria</taxon>
        <taxon>Pseudomonadati</taxon>
        <taxon>Pseudomonadota</taxon>
        <taxon>Alphaproteobacteria</taxon>
        <taxon>Hyphomicrobiales</taxon>
        <taxon>Brucellaceae</taxon>
        <taxon>Brucella/Ochrobactrum group</taxon>
        <taxon>Ochrobactrum</taxon>
    </lineage>
</organism>
<dbReference type="AlphaFoldDB" id="A0A2P9HF46"/>
<dbReference type="Proteomes" id="UP000246073">
    <property type="component" value="Unassembled WGS sequence"/>
</dbReference>
<dbReference type="RefSeq" id="WP_109366757.1">
    <property type="nucleotide sequence ID" value="NZ_OOFM01000003.1"/>
</dbReference>
<dbReference type="EMBL" id="OOFM01000003">
    <property type="protein sequence ID" value="SPL62689.1"/>
    <property type="molecule type" value="Genomic_DNA"/>
</dbReference>
<evidence type="ECO:0000313" key="2">
    <source>
        <dbReference type="Proteomes" id="UP000246073"/>
    </source>
</evidence>
<protein>
    <submittedName>
        <fullName evidence="1">Uncharacterized protein</fullName>
    </submittedName>
</protein>
<reference evidence="2" key="1">
    <citation type="submission" date="2017-12" db="EMBL/GenBank/DDBJ databases">
        <authorList>
            <person name="Diaz M."/>
        </authorList>
    </citation>
    <scope>NUCLEOTIDE SEQUENCE [LARGE SCALE GENOMIC DNA]</scope>
    <source>
        <strain evidence="2">FI11154</strain>
    </source>
</reference>
<sequence>MTVVSMKQLTDDMQLASGKLIDQPGFFPQAVNRPLEAADLLFYISETSMRMAAYLHQHGLFFDSAGLHFDVEQFSVIEELAFKVITEREAGKMEGVWQQLDLSTDEDMDNNGTYVLIALRALDLLYGPSQETG</sequence>